<evidence type="ECO:0000256" key="1">
    <source>
        <dbReference type="ARBA" id="ARBA00000402"/>
    </source>
</evidence>
<dbReference type="GO" id="GO:1990180">
    <property type="term" value="P:mitochondrial tRNA 3'-end processing"/>
    <property type="evidence" value="ECO:0007669"/>
    <property type="project" value="TreeGrafter"/>
</dbReference>
<comment type="catalytic activity">
    <reaction evidence="1">
        <text>Endonucleolytic cleavage of RNA, removing extra 3' nucleotides from tRNA precursor, generating 3' termini of tRNAs. A 3'-hydroxy group is left at the tRNA terminus and a 5'-phosphoryl group is left at the trailer molecule.</text>
        <dbReference type="EC" id="3.1.26.11"/>
    </reaction>
</comment>
<sequence length="627" mass="69609">MDVCILSLCPPSLLVRVRNCRAALLVNAPGGTQRTLGANRLHAESIGHILLTNVLPSSTEGLSGLLQTLAHNKGAIDVAIIHPSELLPLLGLLNSLSTCRYWSNRGISMPAGQAFQETYEPFILRRFLGYTTIFAIVMKDVRTKFDKEKLKEYSLKGTDIKALLAGETVLVNGSEVTFADVGTRRCTIEAILILEEYLVDTRSVEEQLRAILEELNAQSCLLLLPMEYKQVLFAFEVKNVRLQKIWCASLETQKRGSLMGASPLHKDFISLRTCWAKKHPAFLPLANDPSDMLLRKVLLDTFEVLQPPEEMTKERFLEKFGDYDDCNPTTIPCLNPLAPQLFLLGTGASVPSKYRNVAGYALSLPEGNLIIDAGESTLGQLWHCCGEEFDIFIRGLRAILITHSHADHYLGLATIVRRFLVLTSTSSSDARLVVIANPLEQMYLLAASQVDVKEMNRLVLRLPTEGVQDLLLPIKLHVVPAIHLQNLSFSYIISTDDVAIGFSGDTRPTDALATRLKQTSAPLRILVHEATFSELEYEKAIENSHSTIAEALIQGRLSMADFVVLSHFSQRYTKSVPTCTELQNIPPYILGTDLMRLQLTSEYLLSCSTVTKLLYSRIPSDEGLKEG</sequence>
<dbReference type="GO" id="GO:0005739">
    <property type="term" value="C:mitochondrion"/>
    <property type="evidence" value="ECO:0007669"/>
    <property type="project" value="TreeGrafter"/>
</dbReference>
<feature type="domain" description="Metallo-beta-lactamase" evidence="11">
    <location>
        <begin position="356"/>
        <end position="556"/>
    </location>
</feature>
<keyword evidence="7" id="KW-0479">Metal-binding</keyword>
<evidence type="ECO:0000259" key="11">
    <source>
        <dbReference type="SMART" id="SM00849"/>
    </source>
</evidence>
<dbReference type="AlphaFoldDB" id="A0A4Z1T918"/>
<keyword evidence="13" id="KW-1185">Reference proteome</keyword>
<keyword evidence="9" id="KW-0378">Hydrolase</keyword>
<evidence type="ECO:0000256" key="10">
    <source>
        <dbReference type="ARBA" id="ARBA00022833"/>
    </source>
</evidence>
<accession>A0A4Z1T918</accession>
<keyword evidence="5" id="KW-0819">tRNA processing</keyword>
<comment type="similarity">
    <text evidence="3">Belongs to the RNase Z family.</text>
</comment>
<organism evidence="12 13">
    <name type="scientific">Giardia muris</name>
    <dbReference type="NCBI Taxonomy" id="5742"/>
    <lineage>
        <taxon>Eukaryota</taxon>
        <taxon>Metamonada</taxon>
        <taxon>Diplomonadida</taxon>
        <taxon>Hexamitidae</taxon>
        <taxon>Giardiinae</taxon>
        <taxon>Giardia</taxon>
    </lineage>
</organism>
<keyword evidence="10" id="KW-0862">Zinc</keyword>
<dbReference type="GO" id="GO:0042781">
    <property type="term" value="F:3'-tRNA processing endoribonuclease activity"/>
    <property type="evidence" value="ECO:0007669"/>
    <property type="project" value="UniProtKB-EC"/>
</dbReference>
<evidence type="ECO:0000256" key="8">
    <source>
        <dbReference type="ARBA" id="ARBA00022759"/>
    </source>
</evidence>
<evidence type="ECO:0000256" key="2">
    <source>
        <dbReference type="ARBA" id="ARBA00001947"/>
    </source>
</evidence>
<evidence type="ECO:0000256" key="6">
    <source>
        <dbReference type="ARBA" id="ARBA00022722"/>
    </source>
</evidence>
<comment type="caution">
    <text evidence="12">The sequence shown here is derived from an EMBL/GenBank/DDBJ whole genome shotgun (WGS) entry which is preliminary data.</text>
</comment>
<dbReference type="InterPro" id="IPR001279">
    <property type="entry name" value="Metallo-B-lactamas"/>
</dbReference>
<dbReference type="Pfam" id="PF12706">
    <property type="entry name" value="Lactamase_B_2"/>
    <property type="match status" value="1"/>
</dbReference>
<reference evidence="12 13" key="1">
    <citation type="submission" date="2019-05" db="EMBL/GenBank/DDBJ databases">
        <title>The compact genome of Giardia muris reveals important steps in the evolution of intestinal protozoan parasites.</title>
        <authorList>
            <person name="Xu F."/>
            <person name="Jimenez-Gonzalez A."/>
            <person name="Einarsson E."/>
            <person name="Astvaldsson A."/>
            <person name="Peirasmaki D."/>
            <person name="Eckmann L."/>
            <person name="Andersson J.O."/>
            <person name="Svard S.G."/>
            <person name="Jerlstrom-Hultqvist J."/>
        </authorList>
    </citation>
    <scope>NUCLEOTIDE SEQUENCE [LARGE SCALE GENOMIC DNA]</scope>
    <source>
        <strain evidence="12 13">Roberts-Thomson</strain>
    </source>
</reference>
<dbReference type="InterPro" id="IPR036866">
    <property type="entry name" value="RibonucZ/Hydroxyglut_hydro"/>
</dbReference>
<proteinExistence type="inferred from homology"/>
<dbReference type="InterPro" id="IPR047151">
    <property type="entry name" value="RNZ2-like"/>
</dbReference>
<evidence type="ECO:0000256" key="4">
    <source>
        <dbReference type="ARBA" id="ARBA00012477"/>
    </source>
</evidence>
<evidence type="ECO:0000256" key="9">
    <source>
        <dbReference type="ARBA" id="ARBA00022801"/>
    </source>
</evidence>
<evidence type="ECO:0000313" key="12">
    <source>
        <dbReference type="EMBL" id="TNJ30643.1"/>
    </source>
</evidence>
<gene>
    <name evidence="12" type="ORF">GMRT_10769</name>
</gene>
<dbReference type="OrthoDB" id="527344at2759"/>
<dbReference type="GO" id="GO:0046872">
    <property type="term" value="F:metal ion binding"/>
    <property type="evidence" value="ECO:0007669"/>
    <property type="project" value="UniProtKB-KW"/>
</dbReference>
<evidence type="ECO:0000256" key="5">
    <source>
        <dbReference type="ARBA" id="ARBA00022694"/>
    </source>
</evidence>
<dbReference type="VEuPathDB" id="GiardiaDB:GMRT_10769"/>
<dbReference type="SMART" id="SM00849">
    <property type="entry name" value="Lactamase_B"/>
    <property type="match status" value="1"/>
</dbReference>
<dbReference type="PANTHER" id="PTHR12553:SF49">
    <property type="entry name" value="ZINC PHOSPHODIESTERASE ELAC PROTEIN 2"/>
    <property type="match status" value="1"/>
</dbReference>
<keyword evidence="6" id="KW-0540">Nuclease</keyword>
<evidence type="ECO:0000256" key="3">
    <source>
        <dbReference type="ARBA" id="ARBA00007823"/>
    </source>
</evidence>
<dbReference type="Proteomes" id="UP000315496">
    <property type="component" value="Chromosome 1"/>
</dbReference>
<dbReference type="EMBL" id="VDLU01000001">
    <property type="protein sequence ID" value="TNJ30643.1"/>
    <property type="molecule type" value="Genomic_DNA"/>
</dbReference>
<name>A0A4Z1T918_GIAMU</name>
<comment type="cofactor">
    <cofactor evidence="2">
        <name>Zn(2+)</name>
        <dbReference type="ChEBI" id="CHEBI:29105"/>
    </cofactor>
</comment>
<dbReference type="PANTHER" id="PTHR12553">
    <property type="entry name" value="ZINC PHOSPHODIESTERASE ELAC PROTEIN 2"/>
    <property type="match status" value="1"/>
</dbReference>
<dbReference type="SUPFAM" id="SSF56281">
    <property type="entry name" value="Metallo-hydrolase/oxidoreductase"/>
    <property type="match status" value="1"/>
</dbReference>
<dbReference type="EC" id="3.1.26.11" evidence="4"/>
<evidence type="ECO:0000313" key="13">
    <source>
        <dbReference type="Proteomes" id="UP000315496"/>
    </source>
</evidence>
<evidence type="ECO:0000256" key="7">
    <source>
        <dbReference type="ARBA" id="ARBA00022723"/>
    </source>
</evidence>
<keyword evidence="8" id="KW-0255">Endonuclease</keyword>
<dbReference type="Gene3D" id="3.60.15.10">
    <property type="entry name" value="Ribonuclease Z/Hydroxyacylglutathione hydrolase-like"/>
    <property type="match status" value="2"/>
</dbReference>
<protein>
    <recommendedName>
        <fullName evidence="4">ribonuclease Z</fullName>
        <ecNumber evidence="4">3.1.26.11</ecNumber>
    </recommendedName>
</protein>